<name>A0A117RSB5_9ACTN</name>
<organism evidence="2 3">
    <name type="scientific">Streptomyces caeruleatus</name>
    <dbReference type="NCBI Taxonomy" id="661399"/>
    <lineage>
        <taxon>Bacteria</taxon>
        <taxon>Bacillati</taxon>
        <taxon>Actinomycetota</taxon>
        <taxon>Actinomycetes</taxon>
        <taxon>Kitasatosporales</taxon>
        <taxon>Streptomycetaceae</taxon>
        <taxon>Streptomyces</taxon>
    </lineage>
</organism>
<evidence type="ECO:0000313" key="2">
    <source>
        <dbReference type="EMBL" id="KUO06591.1"/>
    </source>
</evidence>
<feature type="compositionally biased region" description="Low complexity" evidence="1">
    <location>
        <begin position="150"/>
        <end position="174"/>
    </location>
</feature>
<feature type="region of interest" description="Disordered" evidence="1">
    <location>
        <begin position="1"/>
        <end position="35"/>
    </location>
</feature>
<feature type="compositionally biased region" description="Polar residues" evidence="1">
    <location>
        <begin position="137"/>
        <end position="149"/>
    </location>
</feature>
<dbReference type="Proteomes" id="UP000053429">
    <property type="component" value="Unassembled WGS sequence"/>
</dbReference>
<comment type="caution">
    <text evidence="2">The sequence shown here is derived from an EMBL/GenBank/DDBJ whole genome shotgun (WGS) entry which is preliminary data.</text>
</comment>
<keyword evidence="3" id="KW-1185">Reference proteome</keyword>
<dbReference type="EMBL" id="LMWY01000001">
    <property type="protein sequence ID" value="KUO06591.1"/>
    <property type="molecule type" value="Genomic_DNA"/>
</dbReference>
<evidence type="ECO:0000256" key="1">
    <source>
        <dbReference type="SAM" id="MobiDB-lite"/>
    </source>
</evidence>
<evidence type="ECO:0000313" key="3">
    <source>
        <dbReference type="Proteomes" id="UP000053429"/>
    </source>
</evidence>
<accession>A0A117RSB5</accession>
<proteinExistence type="predicted"/>
<feature type="region of interest" description="Disordered" evidence="1">
    <location>
        <begin position="136"/>
        <end position="228"/>
    </location>
</feature>
<sequence>MGSRTSTSATSSRARTTRHTEVSSASSPTKAARVPAVPRAVRYVRRTGWTGTSASRAAWKAARRKRPWARPHQVLPSGKRATASPARSASAIRATVAGRARIRSRSMKRTPLRAVSHPATGQSRISDLASIRAGRTAATSGMSSQETWLATSSSPPSAAAPPSIRARTPAARTTQPHQRRIRAAGMRALSGQVRKPTTSRSRTAVSRRAARGTARTGPVASTQARGVQGALGRQRFAASTGWGPATGSPAALASGAVAVGTRTALREWVLMAATSVTPGRGRGSAADSAS</sequence>
<gene>
    <name evidence="2" type="ORF">AQJ67_01125</name>
</gene>
<dbReference type="AlphaFoldDB" id="A0A117RSB5"/>
<feature type="compositionally biased region" description="Low complexity" evidence="1">
    <location>
        <begin position="196"/>
        <end position="220"/>
    </location>
</feature>
<protein>
    <submittedName>
        <fullName evidence="2">Uncharacterized protein</fullName>
    </submittedName>
</protein>
<feature type="compositionally biased region" description="Low complexity" evidence="1">
    <location>
        <begin position="80"/>
        <end position="94"/>
    </location>
</feature>
<reference evidence="2 3" key="1">
    <citation type="submission" date="2015-10" db="EMBL/GenBank/DDBJ databases">
        <title>Draft genome sequence of Streptomyces caeruleatus NRRL B-24802, type strain for the species Streptomyces caeruleatus.</title>
        <authorList>
            <person name="Ruckert C."/>
            <person name="Winkler A."/>
            <person name="Kalinowski J."/>
            <person name="Kampfer P."/>
            <person name="Glaeser S."/>
        </authorList>
    </citation>
    <scope>NUCLEOTIDE SEQUENCE [LARGE SCALE GENOMIC DNA]</scope>
    <source>
        <strain evidence="2 3">NRRL B-24802</strain>
    </source>
</reference>
<feature type="compositionally biased region" description="Low complexity" evidence="1">
    <location>
        <begin position="1"/>
        <end position="14"/>
    </location>
</feature>
<feature type="region of interest" description="Disordered" evidence="1">
    <location>
        <begin position="51"/>
        <end position="95"/>
    </location>
</feature>